<evidence type="ECO:0000313" key="2">
    <source>
        <dbReference type="EMBL" id="KAK7502505.1"/>
    </source>
</evidence>
<evidence type="ECO:0000313" key="3">
    <source>
        <dbReference type="Proteomes" id="UP001519460"/>
    </source>
</evidence>
<sequence>MTTHSGLLVGLSSEEAADDGVQRRKLSSTSSTHRVSLGDEFLKELEAQADTHQTAAAPPPLPPRRRSGGGTTTSQSRPSSKS</sequence>
<keyword evidence="3" id="KW-1185">Reference proteome</keyword>
<reference evidence="2 3" key="1">
    <citation type="journal article" date="2023" name="Sci. Data">
        <title>Genome assembly of the Korean intertidal mud-creeper Batillaria attramentaria.</title>
        <authorList>
            <person name="Patra A.K."/>
            <person name="Ho P.T."/>
            <person name="Jun S."/>
            <person name="Lee S.J."/>
            <person name="Kim Y."/>
            <person name="Won Y.J."/>
        </authorList>
    </citation>
    <scope>NUCLEOTIDE SEQUENCE [LARGE SCALE GENOMIC DNA]</scope>
    <source>
        <strain evidence="2">Wonlab-2016</strain>
    </source>
</reference>
<dbReference type="Proteomes" id="UP001519460">
    <property type="component" value="Unassembled WGS sequence"/>
</dbReference>
<dbReference type="EMBL" id="JACVVK020000026">
    <property type="protein sequence ID" value="KAK7502505.1"/>
    <property type="molecule type" value="Genomic_DNA"/>
</dbReference>
<gene>
    <name evidence="2" type="ORF">BaRGS_00006458</name>
</gene>
<dbReference type="AlphaFoldDB" id="A0ABD0LSE7"/>
<accession>A0ABD0LSE7</accession>
<feature type="region of interest" description="Disordered" evidence="1">
    <location>
        <begin position="1"/>
        <end position="82"/>
    </location>
</feature>
<proteinExistence type="predicted"/>
<protein>
    <submittedName>
        <fullName evidence="2">Uncharacterized protein</fullName>
    </submittedName>
</protein>
<feature type="compositionally biased region" description="Basic and acidic residues" evidence="1">
    <location>
        <begin position="36"/>
        <end position="46"/>
    </location>
</feature>
<evidence type="ECO:0000256" key="1">
    <source>
        <dbReference type="SAM" id="MobiDB-lite"/>
    </source>
</evidence>
<comment type="caution">
    <text evidence="2">The sequence shown here is derived from an EMBL/GenBank/DDBJ whole genome shotgun (WGS) entry which is preliminary data.</text>
</comment>
<name>A0ABD0LSE7_9CAEN</name>
<feature type="compositionally biased region" description="Low complexity" evidence="1">
    <location>
        <begin position="72"/>
        <end position="82"/>
    </location>
</feature>
<organism evidence="2 3">
    <name type="scientific">Batillaria attramentaria</name>
    <dbReference type="NCBI Taxonomy" id="370345"/>
    <lineage>
        <taxon>Eukaryota</taxon>
        <taxon>Metazoa</taxon>
        <taxon>Spiralia</taxon>
        <taxon>Lophotrochozoa</taxon>
        <taxon>Mollusca</taxon>
        <taxon>Gastropoda</taxon>
        <taxon>Caenogastropoda</taxon>
        <taxon>Sorbeoconcha</taxon>
        <taxon>Cerithioidea</taxon>
        <taxon>Batillariidae</taxon>
        <taxon>Batillaria</taxon>
    </lineage>
</organism>